<dbReference type="AlphaFoldDB" id="A0A840FP72"/>
<name>A0A840FP72_9SPHN</name>
<keyword evidence="2" id="KW-1185">Reference proteome</keyword>
<evidence type="ECO:0000313" key="1">
    <source>
        <dbReference type="EMBL" id="MBB4155688.1"/>
    </source>
</evidence>
<evidence type="ECO:0000313" key="2">
    <source>
        <dbReference type="Proteomes" id="UP000529795"/>
    </source>
</evidence>
<protein>
    <submittedName>
        <fullName evidence="1">Uncharacterized protein</fullName>
    </submittedName>
</protein>
<sequence>MDLYNGVQAACDPANEWTEEHEWTGLANWSFHQALWTIAEQATEERDVGRDEVTFEMFDDCMRSNLAANCWVAERRKYEDSPPSFH</sequence>
<gene>
    <name evidence="1" type="ORF">GGQ80_003613</name>
</gene>
<accession>A0A840FP72</accession>
<proteinExistence type="predicted"/>
<dbReference type="EMBL" id="JACIEV010000019">
    <property type="protein sequence ID" value="MBB4155688.1"/>
    <property type="molecule type" value="Genomic_DNA"/>
</dbReference>
<organism evidence="1 2">
    <name type="scientific">Sphingomonas jinjuensis</name>
    <dbReference type="NCBI Taxonomy" id="535907"/>
    <lineage>
        <taxon>Bacteria</taxon>
        <taxon>Pseudomonadati</taxon>
        <taxon>Pseudomonadota</taxon>
        <taxon>Alphaproteobacteria</taxon>
        <taxon>Sphingomonadales</taxon>
        <taxon>Sphingomonadaceae</taxon>
        <taxon>Sphingomonas</taxon>
    </lineage>
</organism>
<dbReference type="Proteomes" id="UP000529795">
    <property type="component" value="Unassembled WGS sequence"/>
</dbReference>
<comment type="caution">
    <text evidence="1">The sequence shown here is derived from an EMBL/GenBank/DDBJ whole genome shotgun (WGS) entry which is preliminary data.</text>
</comment>
<reference evidence="1 2" key="1">
    <citation type="submission" date="2020-08" db="EMBL/GenBank/DDBJ databases">
        <title>Genomic Encyclopedia of Type Strains, Phase IV (KMG-IV): sequencing the most valuable type-strain genomes for metagenomic binning, comparative biology and taxonomic classification.</title>
        <authorList>
            <person name="Goeker M."/>
        </authorList>
    </citation>
    <scope>NUCLEOTIDE SEQUENCE [LARGE SCALE GENOMIC DNA]</scope>
    <source>
        <strain evidence="1 2">YC6723</strain>
    </source>
</reference>